<name>A0A6J2YV28_SITOR</name>
<dbReference type="KEGG" id="soy:115890565"/>
<organism evidence="1 2">
    <name type="scientific">Sitophilus oryzae</name>
    <name type="common">Rice weevil</name>
    <name type="synonym">Curculio oryzae</name>
    <dbReference type="NCBI Taxonomy" id="7048"/>
    <lineage>
        <taxon>Eukaryota</taxon>
        <taxon>Metazoa</taxon>
        <taxon>Ecdysozoa</taxon>
        <taxon>Arthropoda</taxon>
        <taxon>Hexapoda</taxon>
        <taxon>Insecta</taxon>
        <taxon>Pterygota</taxon>
        <taxon>Neoptera</taxon>
        <taxon>Endopterygota</taxon>
        <taxon>Coleoptera</taxon>
        <taxon>Polyphaga</taxon>
        <taxon>Cucujiformia</taxon>
        <taxon>Curculionidae</taxon>
        <taxon>Dryophthorinae</taxon>
        <taxon>Sitophilus</taxon>
    </lineage>
</organism>
<dbReference type="Proteomes" id="UP000504635">
    <property type="component" value="Unplaced"/>
</dbReference>
<dbReference type="RefSeq" id="XP_030766695.1">
    <property type="nucleotide sequence ID" value="XM_030910835.1"/>
</dbReference>
<gene>
    <name evidence="2" type="primary">LOC115890565</name>
</gene>
<evidence type="ECO:0000313" key="2">
    <source>
        <dbReference type="RefSeq" id="XP_030766695.1"/>
    </source>
</evidence>
<dbReference type="InParanoid" id="A0A6J2YV28"/>
<dbReference type="OrthoDB" id="6780957at2759"/>
<accession>A0A6J2YV28</accession>
<proteinExistence type="predicted"/>
<sequence>MNSESKRKTLACVMQSQTLYTAPVWNNATNNKVLTRKLTRVQRLMSIRVTRTYRTISAEAFGVIAAIPPIDLLINERAKIYNGQNRATAQNSLRANWQERCRSSTTGRWTHRIITNISNWQNRRYGEVDY</sequence>
<evidence type="ECO:0000313" key="1">
    <source>
        <dbReference type="Proteomes" id="UP000504635"/>
    </source>
</evidence>
<dbReference type="GeneID" id="115890565"/>
<reference evidence="2" key="1">
    <citation type="submission" date="2025-08" db="UniProtKB">
        <authorList>
            <consortium name="RefSeq"/>
        </authorList>
    </citation>
    <scope>IDENTIFICATION</scope>
    <source>
        <tissue evidence="2">Gonads</tissue>
    </source>
</reference>
<keyword evidence="1" id="KW-1185">Reference proteome</keyword>
<dbReference type="AlphaFoldDB" id="A0A6J2YV28"/>
<protein>
    <submittedName>
        <fullName evidence="2">Uncharacterized protein LOC115890565</fullName>
    </submittedName>
</protein>